<protein>
    <submittedName>
        <fullName evidence="6">NUDIX domain-containing protein</fullName>
    </submittedName>
</protein>
<dbReference type="Proteomes" id="UP000674084">
    <property type="component" value="Unassembled WGS sequence"/>
</dbReference>
<evidence type="ECO:0000256" key="2">
    <source>
        <dbReference type="ARBA" id="ARBA00005582"/>
    </source>
</evidence>
<accession>A0ABS5DKH6</accession>
<dbReference type="InterPro" id="IPR015797">
    <property type="entry name" value="NUDIX_hydrolase-like_dom_sf"/>
</dbReference>
<evidence type="ECO:0000313" key="7">
    <source>
        <dbReference type="Proteomes" id="UP000674084"/>
    </source>
</evidence>
<dbReference type="EMBL" id="JAGPXE010000010">
    <property type="protein sequence ID" value="MBQ0926745.1"/>
    <property type="molecule type" value="Genomic_DNA"/>
</dbReference>
<evidence type="ECO:0000259" key="5">
    <source>
        <dbReference type="PROSITE" id="PS51462"/>
    </source>
</evidence>
<sequence length="158" mass="17559">MPRLSEYYHDPHAPLANSLAPTSFAVVRNAQGRVLLVQRIDTRNWELPGGKVNFGESALDTVVREVNEEAGILITVTGLAGIYTDPGHVMAYSNGEVRQQFAMCFHATPLRGDPRPDHEETINAEWVEPGALDTLPIHPSMQLRLSQAMKRPEQVHLI</sequence>
<comment type="cofactor">
    <cofactor evidence="1">
        <name>Mg(2+)</name>
        <dbReference type="ChEBI" id="CHEBI:18420"/>
    </cofactor>
</comment>
<comment type="similarity">
    <text evidence="2 4">Belongs to the Nudix hydrolase family.</text>
</comment>
<gene>
    <name evidence="6" type="ORF">KBO27_22585</name>
</gene>
<dbReference type="PANTHER" id="PTHR43046:SF16">
    <property type="entry name" value="ADP-RIBOSE PYROPHOSPHATASE YJHB-RELATED"/>
    <property type="match status" value="1"/>
</dbReference>
<dbReference type="Gene3D" id="3.90.79.10">
    <property type="entry name" value="Nucleoside Triphosphate Pyrophosphohydrolase"/>
    <property type="match status" value="1"/>
</dbReference>
<dbReference type="PRINTS" id="PR00502">
    <property type="entry name" value="NUDIXFAMILY"/>
</dbReference>
<evidence type="ECO:0000256" key="3">
    <source>
        <dbReference type="ARBA" id="ARBA00022801"/>
    </source>
</evidence>
<feature type="domain" description="Nudix hydrolase" evidence="5">
    <location>
        <begin position="18"/>
        <end position="149"/>
    </location>
</feature>
<evidence type="ECO:0000256" key="4">
    <source>
        <dbReference type="RuleBase" id="RU003476"/>
    </source>
</evidence>
<comment type="caution">
    <text evidence="6">The sequence shown here is derived from an EMBL/GenBank/DDBJ whole genome shotgun (WGS) entry which is preliminary data.</text>
</comment>
<organism evidence="6 7">
    <name type="scientific">Saccharopolyspora endophytica</name>
    <dbReference type="NCBI Taxonomy" id="543886"/>
    <lineage>
        <taxon>Bacteria</taxon>
        <taxon>Bacillati</taxon>
        <taxon>Actinomycetota</taxon>
        <taxon>Actinomycetes</taxon>
        <taxon>Pseudonocardiales</taxon>
        <taxon>Pseudonocardiaceae</taxon>
        <taxon>Saccharopolyspora</taxon>
    </lineage>
</organism>
<reference evidence="6 7" key="1">
    <citation type="submission" date="2021-04" db="EMBL/GenBank/DDBJ databases">
        <title>Whole-genome sequencing of Saccharopolyspora endophytica KCTC 19397.</title>
        <authorList>
            <person name="Ay H."/>
            <person name="Saygin H."/>
            <person name="Sahin N."/>
        </authorList>
    </citation>
    <scope>NUCLEOTIDE SEQUENCE [LARGE SCALE GENOMIC DNA]</scope>
    <source>
        <strain evidence="6 7">KCTC 19397</strain>
    </source>
</reference>
<dbReference type="InterPro" id="IPR020084">
    <property type="entry name" value="NUDIX_hydrolase_CS"/>
</dbReference>
<dbReference type="PROSITE" id="PS00893">
    <property type="entry name" value="NUDIX_BOX"/>
    <property type="match status" value="1"/>
</dbReference>
<proteinExistence type="inferred from homology"/>
<keyword evidence="3 4" id="KW-0378">Hydrolase</keyword>
<dbReference type="InterPro" id="IPR020476">
    <property type="entry name" value="Nudix_hydrolase"/>
</dbReference>
<evidence type="ECO:0000313" key="6">
    <source>
        <dbReference type="EMBL" id="MBQ0926745.1"/>
    </source>
</evidence>
<name>A0ABS5DKH6_9PSEU</name>
<dbReference type="PANTHER" id="PTHR43046">
    <property type="entry name" value="GDP-MANNOSE MANNOSYL HYDROLASE"/>
    <property type="match status" value="1"/>
</dbReference>
<dbReference type="PROSITE" id="PS51462">
    <property type="entry name" value="NUDIX"/>
    <property type="match status" value="1"/>
</dbReference>
<dbReference type="InterPro" id="IPR000086">
    <property type="entry name" value="NUDIX_hydrolase_dom"/>
</dbReference>
<dbReference type="SUPFAM" id="SSF55811">
    <property type="entry name" value="Nudix"/>
    <property type="match status" value="1"/>
</dbReference>
<evidence type="ECO:0000256" key="1">
    <source>
        <dbReference type="ARBA" id="ARBA00001946"/>
    </source>
</evidence>
<keyword evidence="7" id="KW-1185">Reference proteome</keyword>
<dbReference type="Pfam" id="PF00293">
    <property type="entry name" value="NUDIX"/>
    <property type="match status" value="1"/>
</dbReference>